<reference evidence="4" key="2">
    <citation type="submission" date="2021-02" db="EMBL/GenBank/DDBJ databases">
        <authorList>
            <person name="Kimball J.A."/>
            <person name="Haas M.W."/>
            <person name="Macchietto M."/>
            <person name="Kono T."/>
            <person name="Duquette J."/>
            <person name="Shao M."/>
        </authorList>
    </citation>
    <scope>NUCLEOTIDE SEQUENCE</scope>
    <source>
        <tissue evidence="4">Fresh leaf tissue</tissue>
    </source>
</reference>
<accession>A0A8J5SR95</accession>
<reference evidence="4" key="1">
    <citation type="journal article" date="2021" name="bioRxiv">
        <title>Whole Genome Assembly and Annotation of Northern Wild Rice, Zizania palustris L., Supports a Whole Genome Duplication in the Zizania Genus.</title>
        <authorList>
            <person name="Haas M."/>
            <person name="Kono T."/>
            <person name="Macchietto M."/>
            <person name="Millas R."/>
            <person name="McGilp L."/>
            <person name="Shao M."/>
            <person name="Duquette J."/>
            <person name="Hirsch C.N."/>
            <person name="Kimball J."/>
        </authorList>
    </citation>
    <scope>NUCLEOTIDE SEQUENCE</scope>
    <source>
        <tissue evidence="4">Fresh leaf tissue</tissue>
    </source>
</reference>
<dbReference type="GO" id="GO:0045703">
    <property type="term" value="F:ketoreductase activity"/>
    <property type="evidence" value="ECO:0007669"/>
    <property type="project" value="TreeGrafter"/>
</dbReference>
<dbReference type="InterPro" id="IPR051019">
    <property type="entry name" value="VLCFA-Steroid_DH"/>
</dbReference>
<sequence>MCNLICLNVEALMRVTHAVLPGMVERKRGAIVNISSDASTILLSYPLYSVYAATKAYVDQFSRCLAVEYKNKGINVQCQSSYISHEATVAIFISLHME</sequence>
<dbReference type="Proteomes" id="UP000729402">
    <property type="component" value="Unassembled WGS sequence"/>
</dbReference>
<dbReference type="GO" id="GO:0005783">
    <property type="term" value="C:endoplasmic reticulum"/>
    <property type="evidence" value="ECO:0007669"/>
    <property type="project" value="UniProtKB-SubCell"/>
</dbReference>
<dbReference type="PANTHER" id="PTHR43899">
    <property type="entry name" value="RH59310P"/>
    <property type="match status" value="1"/>
</dbReference>
<comment type="subcellular location">
    <subcellularLocation>
        <location evidence="1">Endoplasmic reticulum</location>
    </subcellularLocation>
</comment>
<comment type="caution">
    <text evidence="4">The sequence shown here is derived from an EMBL/GenBank/DDBJ whole genome shotgun (WGS) entry which is preliminary data.</text>
</comment>
<name>A0A8J5SR95_ZIZPA</name>
<keyword evidence="3" id="KW-0560">Oxidoreductase</keyword>
<dbReference type="InterPro" id="IPR002347">
    <property type="entry name" value="SDR_fam"/>
</dbReference>
<dbReference type="InterPro" id="IPR020904">
    <property type="entry name" value="Sc_DH/Rdtase_CS"/>
</dbReference>
<gene>
    <name evidence="4" type="ORF">GUJ93_ZPchr0004g40511</name>
</gene>
<evidence type="ECO:0000256" key="3">
    <source>
        <dbReference type="ARBA" id="ARBA00023002"/>
    </source>
</evidence>
<dbReference type="AlphaFoldDB" id="A0A8J5SR95"/>
<dbReference type="OrthoDB" id="5545019at2759"/>
<organism evidence="4 5">
    <name type="scientific">Zizania palustris</name>
    <name type="common">Northern wild rice</name>
    <dbReference type="NCBI Taxonomy" id="103762"/>
    <lineage>
        <taxon>Eukaryota</taxon>
        <taxon>Viridiplantae</taxon>
        <taxon>Streptophyta</taxon>
        <taxon>Embryophyta</taxon>
        <taxon>Tracheophyta</taxon>
        <taxon>Spermatophyta</taxon>
        <taxon>Magnoliopsida</taxon>
        <taxon>Liliopsida</taxon>
        <taxon>Poales</taxon>
        <taxon>Poaceae</taxon>
        <taxon>BOP clade</taxon>
        <taxon>Oryzoideae</taxon>
        <taxon>Oryzeae</taxon>
        <taxon>Zizaniinae</taxon>
        <taxon>Zizania</taxon>
    </lineage>
</organism>
<protein>
    <recommendedName>
        <fullName evidence="6">Very-long-chain 3-oxoacyl-CoA reductase</fullName>
    </recommendedName>
</protein>
<evidence type="ECO:0000256" key="2">
    <source>
        <dbReference type="ARBA" id="ARBA00006484"/>
    </source>
</evidence>
<evidence type="ECO:0000313" key="4">
    <source>
        <dbReference type="EMBL" id="KAG8065635.1"/>
    </source>
</evidence>
<comment type="similarity">
    <text evidence="2">Belongs to the short-chain dehydrogenases/reductases (SDR) family.</text>
</comment>
<dbReference type="PANTHER" id="PTHR43899:SF13">
    <property type="entry name" value="RH59310P"/>
    <property type="match status" value="1"/>
</dbReference>
<dbReference type="Pfam" id="PF00106">
    <property type="entry name" value="adh_short"/>
    <property type="match status" value="1"/>
</dbReference>
<evidence type="ECO:0000313" key="5">
    <source>
        <dbReference type="Proteomes" id="UP000729402"/>
    </source>
</evidence>
<evidence type="ECO:0000256" key="1">
    <source>
        <dbReference type="ARBA" id="ARBA00004240"/>
    </source>
</evidence>
<dbReference type="EMBL" id="JAAALK010000285">
    <property type="protein sequence ID" value="KAG8065635.1"/>
    <property type="molecule type" value="Genomic_DNA"/>
</dbReference>
<evidence type="ECO:0008006" key="6">
    <source>
        <dbReference type="Google" id="ProtNLM"/>
    </source>
</evidence>
<proteinExistence type="inferred from homology"/>
<keyword evidence="5" id="KW-1185">Reference proteome</keyword>
<dbReference type="PROSITE" id="PS00061">
    <property type="entry name" value="ADH_SHORT"/>
    <property type="match status" value="1"/>
</dbReference>